<comment type="caution">
    <text evidence="2">The sequence shown here is derived from an EMBL/GenBank/DDBJ whole genome shotgun (WGS) entry which is preliminary data.</text>
</comment>
<sequence length="416" mass="49391">MISRCYGMKIDLFQILVQCIFFLLALSVSYFISLNEWTRENRETGSPPHVWIQQSEEKPWSSKEEASDVCGLGSKKQLMGCHDYKTCTTMDKLWSAMNKVCNESVDYNFQMTCEAMKEHKKSIGSADQSTKKKTKSKKRSVLISNWISTPLDSILSSYHLHRNGLEYWSHYNLFELYNEKVLYPYAYLNDKNADRKYSEKDGMQVFSKHECFANAYIRFLKHLWGQGMSLEREFKLYLDKNTPHPIMAMQNPRNFFFVDNGNETTQIIASLQMEFFRWAQCDFPEIFQSYHCHFFTSQSDHNNNNNNNDNNDFIFNHNDNDYYLFRLDDFRLHFKDMCRQWLRDWDIKDPKIQQLILTELDALSGWTPPHFQVQPLFHSQASTQIQLLLSSDIHICQQIKQHTLALDFTWEFSQFC</sequence>
<dbReference type="AlphaFoldDB" id="X6PDY0"/>
<dbReference type="Proteomes" id="UP000023152">
    <property type="component" value="Unassembled WGS sequence"/>
</dbReference>
<accession>X6PDY0</accession>
<protein>
    <submittedName>
        <fullName evidence="2">Uncharacterized protein</fullName>
    </submittedName>
</protein>
<proteinExistence type="predicted"/>
<evidence type="ECO:0000313" key="3">
    <source>
        <dbReference type="Proteomes" id="UP000023152"/>
    </source>
</evidence>
<keyword evidence="3" id="KW-1185">Reference proteome</keyword>
<evidence type="ECO:0000256" key="1">
    <source>
        <dbReference type="SAM" id="Phobius"/>
    </source>
</evidence>
<keyword evidence="1" id="KW-0472">Membrane</keyword>
<gene>
    <name evidence="2" type="ORF">RFI_00337</name>
</gene>
<keyword evidence="1" id="KW-0812">Transmembrane</keyword>
<keyword evidence="1" id="KW-1133">Transmembrane helix</keyword>
<reference evidence="2 3" key="1">
    <citation type="journal article" date="2013" name="Curr. Biol.">
        <title>The Genome of the Foraminiferan Reticulomyxa filosa.</title>
        <authorList>
            <person name="Glockner G."/>
            <person name="Hulsmann N."/>
            <person name="Schleicher M."/>
            <person name="Noegel A.A."/>
            <person name="Eichinger L."/>
            <person name="Gallinger C."/>
            <person name="Pawlowski J."/>
            <person name="Sierra R."/>
            <person name="Euteneuer U."/>
            <person name="Pillet L."/>
            <person name="Moustafa A."/>
            <person name="Platzer M."/>
            <person name="Groth M."/>
            <person name="Szafranski K."/>
            <person name="Schliwa M."/>
        </authorList>
    </citation>
    <scope>NUCLEOTIDE SEQUENCE [LARGE SCALE GENOMIC DNA]</scope>
</reference>
<evidence type="ECO:0000313" key="2">
    <source>
        <dbReference type="EMBL" id="ETO36725.1"/>
    </source>
</evidence>
<feature type="transmembrane region" description="Helical" evidence="1">
    <location>
        <begin position="12"/>
        <end position="32"/>
    </location>
</feature>
<dbReference type="EMBL" id="ASPP01000347">
    <property type="protein sequence ID" value="ETO36725.1"/>
    <property type="molecule type" value="Genomic_DNA"/>
</dbReference>
<name>X6PDY0_RETFI</name>
<organism evidence="2 3">
    <name type="scientific">Reticulomyxa filosa</name>
    <dbReference type="NCBI Taxonomy" id="46433"/>
    <lineage>
        <taxon>Eukaryota</taxon>
        <taxon>Sar</taxon>
        <taxon>Rhizaria</taxon>
        <taxon>Retaria</taxon>
        <taxon>Foraminifera</taxon>
        <taxon>Monothalamids</taxon>
        <taxon>Reticulomyxidae</taxon>
        <taxon>Reticulomyxa</taxon>
    </lineage>
</organism>